<dbReference type="EMBL" id="QCYY01001367">
    <property type="protein sequence ID" value="ROT78544.1"/>
    <property type="molecule type" value="Genomic_DNA"/>
</dbReference>
<evidence type="ECO:0000313" key="9">
    <source>
        <dbReference type="EMBL" id="ROT78544.1"/>
    </source>
</evidence>
<dbReference type="PANTHER" id="PTHR16172">
    <property type="entry name" value="MAJOR FACILITATOR SUPERFAMILY DOMAIN-CONTAINING PROTEIN 6-LIKE"/>
    <property type="match status" value="1"/>
</dbReference>
<reference evidence="9 10" key="1">
    <citation type="submission" date="2018-04" db="EMBL/GenBank/DDBJ databases">
        <authorList>
            <person name="Zhang X."/>
            <person name="Yuan J."/>
            <person name="Li F."/>
            <person name="Xiang J."/>
        </authorList>
    </citation>
    <scope>NUCLEOTIDE SEQUENCE [LARGE SCALE GENOMIC DNA]</scope>
    <source>
        <tissue evidence="9">Muscle</tissue>
    </source>
</reference>
<feature type="region of interest" description="Disordered" evidence="6">
    <location>
        <begin position="230"/>
        <end position="356"/>
    </location>
</feature>
<keyword evidence="5 7" id="KW-0472">Membrane</keyword>
<evidence type="ECO:0000256" key="3">
    <source>
        <dbReference type="ARBA" id="ARBA00022692"/>
    </source>
</evidence>
<dbReference type="InterPro" id="IPR036259">
    <property type="entry name" value="MFS_trans_sf"/>
</dbReference>
<evidence type="ECO:0000256" key="5">
    <source>
        <dbReference type="ARBA" id="ARBA00023136"/>
    </source>
</evidence>
<feature type="transmembrane region" description="Helical" evidence="7">
    <location>
        <begin position="531"/>
        <end position="552"/>
    </location>
</feature>
<feature type="compositionally biased region" description="Polar residues" evidence="6">
    <location>
        <begin position="294"/>
        <end position="345"/>
    </location>
</feature>
<reference evidence="9 10" key="2">
    <citation type="submission" date="2019-01" db="EMBL/GenBank/DDBJ databases">
        <title>The decoding of complex shrimp genome reveals the adaptation for benthos swimmer, frequently molting mechanism and breeding impact on genome.</title>
        <authorList>
            <person name="Sun Y."/>
            <person name="Gao Y."/>
            <person name="Yu Y."/>
        </authorList>
    </citation>
    <scope>NUCLEOTIDE SEQUENCE [LARGE SCALE GENOMIC DNA]</scope>
    <source>
        <tissue evidence="9">Muscle</tissue>
    </source>
</reference>
<dbReference type="SUPFAM" id="SSF103473">
    <property type="entry name" value="MFS general substrate transporter"/>
    <property type="match status" value="1"/>
</dbReference>
<evidence type="ECO:0000256" key="7">
    <source>
        <dbReference type="SAM" id="Phobius"/>
    </source>
</evidence>
<feature type="compositionally biased region" description="Basic and acidic residues" evidence="6">
    <location>
        <begin position="243"/>
        <end position="253"/>
    </location>
</feature>
<feature type="transmembrane region" description="Helical" evidence="7">
    <location>
        <begin position="648"/>
        <end position="672"/>
    </location>
</feature>
<keyword evidence="4 7" id="KW-1133">Transmembrane helix</keyword>
<feature type="region of interest" description="Disordered" evidence="6">
    <location>
        <begin position="681"/>
        <end position="733"/>
    </location>
</feature>
<evidence type="ECO:0000256" key="6">
    <source>
        <dbReference type="SAM" id="MobiDB-lite"/>
    </source>
</evidence>
<dbReference type="AlphaFoldDB" id="A0A3R7QU75"/>
<feature type="compositionally biased region" description="Basic and acidic residues" evidence="6">
    <location>
        <begin position="681"/>
        <end position="698"/>
    </location>
</feature>
<evidence type="ECO:0000256" key="2">
    <source>
        <dbReference type="ARBA" id="ARBA00005241"/>
    </source>
</evidence>
<comment type="similarity">
    <text evidence="2">Belongs to the major facilitator superfamily. MFSD6 family.</text>
</comment>
<feature type="compositionally biased region" description="Basic and acidic residues" evidence="6">
    <location>
        <begin position="260"/>
        <end position="271"/>
    </location>
</feature>
<feature type="transmembrane region" description="Helical" evidence="7">
    <location>
        <begin position="621"/>
        <end position="642"/>
    </location>
</feature>
<comment type="subcellular location">
    <subcellularLocation>
        <location evidence="1">Membrane</location>
        <topology evidence="1">Multi-pass membrane protein</topology>
    </subcellularLocation>
</comment>
<dbReference type="OrthoDB" id="6375148at2759"/>
<dbReference type="Proteomes" id="UP000283509">
    <property type="component" value="Unassembled WGS sequence"/>
</dbReference>
<evidence type="ECO:0000259" key="8">
    <source>
        <dbReference type="PROSITE" id="PS50850"/>
    </source>
</evidence>
<feature type="domain" description="Major facilitator superfamily (MFS) profile" evidence="8">
    <location>
        <begin position="486"/>
        <end position="733"/>
    </location>
</feature>
<feature type="transmembrane region" description="Helical" evidence="7">
    <location>
        <begin position="590"/>
        <end position="609"/>
    </location>
</feature>
<name>A0A3R7QU75_PENVA</name>
<accession>A0A3R7QU75</accession>
<dbReference type="GO" id="GO:0022857">
    <property type="term" value="F:transmembrane transporter activity"/>
    <property type="evidence" value="ECO:0007669"/>
    <property type="project" value="InterPro"/>
</dbReference>
<comment type="caution">
    <text evidence="9">The sequence shown here is derived from an EMBL/GenBank/DDBJ whole genome shotgun (WGS) entry which is preliminary data.</text>
</comment>
<gene>
    <name evidence="9" type="ORF">C7M84_002749</name>
</gene>
<dbReference type="InterPro" id="IPR024989">
    <property type="entry name" value="MFS_assoc_dom"/>
</dbReference>
<sequence>MIDWKMFPMKLHYILRYAGTGPLMPFLPVIARQKGVSDHVVGIIWTVMPFFRSYPFVGPIPSSGRLSFVVLSFQVLSLLQRSIFRSYPFVGLSLRQVGPIPSSDSPIGRSYPLLSLRQVGPIRCYPSSGRSYPSSLSLLHVGPIPRCYPFVRCYQVGPILLQGPIPSSGRSYPSPKVLSLRQIVSFVGPPFHQVLVDLLQVGAIPSSGRSYPFVRLAFALLQSAGEDDGGGAGRLLQGPPRCLPRESGRHDGGADGDLLTLDRQRHLDNRGTLDPNPPGTTLRDTGSPKPPGTTLETLDPNATWNNLRDTSTTLDSPEGHSTPNATWNNPGRHSIANTTRDNPATSGERPPSWDVVRDTDVEGTSVGVCGGNESECLGDSLMRVELPASELATRYEFWILFLWLLLQFCGYVVVLDLQEAVCFQMLGDAPHRYGQQRLWGTISYGLAAVAGGALVDWYSKDQAQKDYWPVHKLSRADVHEVFRRPSVMLTVLTTVVLGLSCGMIGTFHFLLVEDVAAAWDPEFLHLKLLQGLMLGVQCLVAEVPCLFLTGWLIEKIGYVNAFLLSLSTFCLRLCLYAAVTNPWWFLPIELLHGVSYAVAFAGVASYANSVTPEGAEATMQAIFGGVFFGGMGVGGLVGGWLFHLVGGWKAFLFVGVGNGVYAILYLAAHLALERLCPAHSPSERGKNYDEVRNTEEPATRYSECSNRDRQDNSEDSEREAIKQRKITNNVTSV</sequence>
<feature type="transmembrane region" description="Helical" evidence="7">
    <location>
        <begin position="559"/>
        <end position="578"/>
    </location>
</feature>
<dbReference type="Gene3D" id="1.20.1250.20">
    <property type="entry name" value="MFS general substrate transporter like domains"/>
    <property type="match status" value="1"/>
</dbReference>
<protein>
    <recommendedName>
        <fullName evidence="8">Major facilitator superfamily (MFS) profile domain-containing protein</fullName>
    </recommendedName>
</protein>
<dbReference type="GO" id="GO:0016020">
    <property type="term" value="C:membrane"/>
    <property type="evidence" value="ECO:0007669"/>
    <property type="project" value="UniProtKB-SubCell"/>
</dbReference>
<dbReference type="Pfam" id="PF12832">
    <property type="entry name" value="MFS_1_like"/>
    <property type="match status" value="2"/>
</dbReference>
<dbReference type="InterPro" id="IPR051717">
    <property type="entry name" value="MFS_MFSD6"/>
</dbReference>
<feature type="transmembrane region" description="Helical" evidence="7">
    <location>
        <begin position="397"/>
        <end position="418"/>
    </location>
</feature>
<evidence type="ECO:0000256" key="1">
    <source>
        <dbReference type="ARBA" id="ARBA00004141"/>
    </source>
</evidence>
<organism evidence="9 10">
    <name type="scientific">Penaeus vannamei</name>
    <name type="common">Whiteleg shrimp</name>
    <name type="synonym">Litopenaeus vannamei</name>
    <dbReference type="NCBI Taxonomy" id="6689"/>
    <lineage>
        <taxon>Eukaryota</taxon>
        <taxon>Metazoa</taxon>
        <taxon>Ecdysozoa</taxon>
        <taxon>Arthropoda</taxon>
        <taxon>Crustacea</taxon>
        <taxon>Multicrustacea</taxon>
        <taxon>Malacostraca</taxon>
        <taxon>Eumalacostraca</taxon>
        <taxon>Eucarida</taxon>
        <taxon>Decapoda</taxon>
        <taxon>Dendrobranchiata</taxon>
        <taxon>Penaeoidea</taxon>
        <taxon>Penaeidae</taxon>
        <taxon>Penaeus</taxon>
    </lineage>
</organism>
<dbReference type="InterPro" id="IPR020846">
    <property type="entry name" value="MFS_dom"/>
</dbReference>
<feature type="transmembrane region" description="Helical" evidence="7">
    <location>
        <begin position="487"/>
        <end position="511"/>
    </location>
</feature>
<keyword evidence="3 7" id="KW-0812">Transmembrane</keyword>
<proteinExistence type="inferred from homology"/>
<dbReference type="PANTHER" id="PTHR16172:SF41">
    <property type="entry name" value="MAJOR FACILITATOR SUPERFAMILY DOMAIN-CONTAINING PROTEIN 6-LIKE"/>
    <property type="match status" value="1"/>
</dbReference>
<evidence type="ECO:0000256" key="4">
    <source>
        <dbReference type="ARBA" id="ARBA00022989"/>
    </source>
</evidence>
<dbReference type="PROSITE" id="PS50850">
    <property type="entry name" value="MFS"/>
    <property type="match status" value="1"/>
</dbReference>
<evidence type="ECO:0000313" key="10">
    <source>
        <dbReference type="Proteomes" id="UP000283509"/>
    </source>
</evidence>
<keyword evidence="10" id="KW-1185">Reference proteome</keyword>